<dbReference type="Proteomes" id="UP000758155">
    <property type="component" value="Unassembled WGS sequence"/>
</dbReference>
<sequence>MTIEFSGREPAKQSHKQEAVAESNDSRRHRWAQLLHSYHYEPVIFDVLSDELPKYTSSLAIDHTDIVTHMRECALILASAPRVFFAAVEGSLNTVIQERVHNQPSIYIHLLADEEGRAPSPVQYLLIRDMIQDYISGCPSEHANQIDNIMPTPVPLDVSTQVHRKYLSTPSTKHPPKRIIALTRLIAGIADRCAQIPLDLHSMPLRYPPSEVGYALNAHKRLAQHRAHQSSNYVMNLVEDIYTYLFRTNVLAQHYRLHQCVIYLIFRPSQAAIAEIFCSGLLQCWVHLGGFNAYPAGRSIASSLRVQMGEWDKHMNTAKETGLLEGNMQILRERAEIWRKALEWGEENEDGKMADEDPKTAVETMDVT</sequence>
<reference evidence="2" key="1">
    <citation type="submission" date="2019-04" db="EMBL/GenBank/DDBJ databases">
        <title>Sequencing of skin fungus with MAO and IRED activity.</title>
        <authorList>
            <person name="Marsaioli A.J."/>
            <person name="Bonatto J.M.C."/>
            <person name="Reis Junior O."/>
        </authorList>
    </citation>
    <scope>NUCLEOTIDE SEQUENCE</scope>
    <source>
        <strain evidence="2">28M1</strain>
    </source>
</reference>
<organism evidence="2 3">
    <name type="scientific">Didymella heteroderae</name>
    <dbReference type="NCBI Taxonomy" id="1769908"/>
    <lineage>
        <taxon>Eukaryota</taxon>
        <taxon>Fungi</taxon>
        <taxon>Dikarya</taxon>
        <taxon>Ascomycota</taxon>
        <taxon>Pezizomycotina</taxon>
        <taxon>Dothideomycetes</taxon>
        <taxon>Pleosporomycetidae</taxon>
        <taxon>Pleosporales</taxon>
        <taxon>Pleosporineae</taxon>
        <taxon>Didymellaceae</taxon>
        <taxon>Didymella</taxon>
    </lineage>
</organism>
<keyword evidence="3" id="KW-1185">Reference proteome</keyword>
<evidence type="ECO:0000313" key="3">
    <source>
        <dbReference type="Proteomes" id="UP000758155"/>
    </source>
</evidence>
<proteinExistence type="predicted"/>
<evidence type="ECO:0000256" key="1">
    <source>
        <dbReference type="SAM" id="MobiDB-lite"/>
    </source>
</evidence>
<comment type="caution">
    <text evidence="2">The sequence shown here is derived from an EMBL/GenBank/DDBJ whole genome shotgun (WGS) entry which is preliminary data.</text>
</comment>
<name>A0A9P4X2V0_9PLEO</name>
<dbReference type="AlphaFoldDB" id="A0A9P4X2V0"/>
<feature type="compositionally biased region" description="Basic and acidic residues" evidence="1">
    <location>
        <begin position="350"/>
        <end position="360"/>
    </location>
</feature>
<evidence type="ECO:0000313" key="2">
    <source>
        <dbReference type="EMBL" id="KAF3048377.1"/>
    </source>
</evidence>
<dbReference type="OrthoDB" id="3440338at2759"/>
<feature type="compositionally biased region" description="Basic and acidic residues" evidence="1">
    <location>
        <begin position="1"/>
        <end position="19"/>
    </location>
</feature>
<protein>
    <submittedName>
        <fullName evidence="2">Uncharacterized protein</fullName>
    </submittedName>
</protein>
<dbReference type="EMBL" id="SWKV01000001">
    <property type="protein sequence ID" value="KAF3048377.1"/>
    <property type="molecule type" value="Genomic_DNA"/>
</dbReference>
<feature type="region of interest" description="Disordered" evidence="1">
    <location>
        <begin position="348"/>
        <end position="368"/>
    </location>
</feature>
<feature type="region of interest" description="Disordered" evidence="1">
    <location>
        <begin position="1"/>
        <end position="24"/>
    </location>
</feature>
<gene>
    <name evidence="2" type="ORF">E8E12_011743</name>
</gene>
<accession>A0A9P4X2V0</accession>